<name>A0A212QPV1_9PROT</name>
<dbReference type="HAMAP" id="MF_00104">
    <property type="entry name" value="RNase_III"/>
    <property type="match status" value="1"/>
</dbReference>
<feature type="active site" evidence="9">
    <location>
        <position position="55"/>
    </location>
</feature>
<dbReference type="Gene3D" id="3.30.160.20">
    <property type="match status" value="1"/>
</dbReference>
<keyword evidence="3 9" id="KW-0698">rRNA processing</keyword>
<dbReference type="SUPFAM" id="SSF69065">
    <property type="entry name" value="RNase III domain-like"/>
    <property type="match status" value="1"/>
</dbReference>
<evidence type="ECO:0000256" key="2">
    <source>
        <dbReference type="ARBA" id="ARBA00010183"/>
    </source>
</evidence>
<evidence type="ECO:0000256" key="6">
    <source>
        <dbReference type="ARBA" id="ARBA00022759"/>
    </source>
</evidence>
<dbReference type="GO" id="GO:0004525">
    <property type="term" value="F:ribonuclease III activity"/>
    <property type="evidence" value="ECO:0007669"/>
    <property type="project" value="UniProtKB-UniRule"/>
</dbReference>
<dbReference type="GO" id="GO:0003725">
    <property type="term" value="F:double-stranded RNA binding"/>
    <property type="evidence" value="ECO:0007669"/>
    <property type="project" value="TreeGrafter"/>
</dbReference>
<dbReference type="GO" id="GO:0010468">
    <property type="term" value="P:regulation of gene expression"/>
    <property type="evidence" value="ECO:0007669"/>
    <property type="project" value="TreeGrafter"/>
</dbReference>
<dbReference type="GO" id="GO:0006397">
    <property type="term" value="P:mRNA processing"/>
    <property type="evidence" value="ECO:0007669"/>
    <property type="project" value="UniProtKB-UniRule"/>
</dbReference>
<dbReference type="SUPFAM" id="SSF54768">
    <property type="entry name" value="dsRNA-binding domain-like"/>
    <property type="match status" value="1"/>
</dbReference>
<keyword evidence="4 9" id="KW-0507">mRNA processing</keyword>
<dbReference type="GO" id="GO:0006364">
    <property type="term" value="P:rRNA processing"/>
    <property type="evidence" value="ECO:0007669"/>
    <property type="project" value="UniProtKB-UniRule"/>
</dbReference>
<evidence type="ECO:0000256" key="7">
    <source>
        <dbReference type="ARBA" id="ARBA00022801"/>
    </source>
</evidence>
<dbReference type="Pfam" id="PF14622">
    <property type="entry name" value="Ribonucleas_3_3"/>
    <property type="match status" value="1"/>
</dbReference>
<evidence type="ECO:0000256" key="4">
    <source>
        <dbReference type="ARBA" id="ARBA00022664"/>
    </source>
</evidence>
<evidence type="ECO:0000313" key="12">
    <source>
        <dbReference type="EMBL" id="SNB61314.1"/>
    </source>
</evidence>
<keyword evidence="5 9" id="KW-0540">Nuclease</keyword>
<accession>A0A212QPV1</accession>
<evidence type="ECO:0000256" key="8">
    <source>
        <dbReference type="ARBA" id="ARBA00022884"/>
    </source>
</evidence>
<evidence type="ECO:0000256" key="9">
    <source>
        <dbReference type="HAMAP-Rule" id="MF_00104"/>
    </source>
</evidence>
<comment type="cofactor">
    <cofactor evidence="9">
        <name>Mg(2+)</name>
        <dbReference type="ChEBI" id="CHEBI:18420"/>
    </cofactor>
</comment>
<reference evidence="12 13" key="1">
    <citation type="submission" date="2017-06" db="EMBL/GenBank/DDBJ databases">
        <authorList>
            <person name="Kim H.J."/>
            <person name="Triplett B.A."/>
        </authorList>
    </citation>
    <scope>NUCLEOTIDE SEQUENCE [LARGE SCALE GENOMIC DNA]</scope>
    <source>
        <strain evidence="12 13">B29T1</strain>
    </source>
</reference>
<dbReference type="NCBIfam" id="TIGR02191">
    <property type="entry name" value="RNaseIII"/>
    <property type="match status" value="1"/>
</dbReference>
<keyword evidence="8 9" id="KW-0694">RNA-binding</keyword>
<keyword evidence="9" id="KW-0963">Cytoplasm</keyword>
<keyword evidence="9" id="KW-0819">tRNA processing</keyword>
<dbReference type="PROSITE" id="PS50137">
    <property type="entry name" value="DS_RBD"/>
    <property type="match status" value="1"/>
</dbReference>
<organism evidence="12 13">
    <name type="scientific">Arboricoccus pini</name>
    <dbReference type="NCBI Taxonomy" id="1963835"/>
    <lineage>
        <taxon>Bacteria</taxon>
        <taxon>Pseudomonadati</taxon>
        <taxon>Pseudomonadota</taxon>
        <taxon>Alphaproteobacteria</taxon>
        <taxon>Geminicoccales</taxon>
        <taxon>Geminicoccaceae</taxon>
        <taxon>Arboricoccus</taxon>
    </lineage>
</organism>
<keyword evidence="6 9" id="KW-0255">Endonuclease</keyword>
<dbReference type="InterPro" id="IPR000999">
    <property type="entry name" value="RNase_III_dom"/>
</dbReference>
<dbReference type="InterPro" id="IPR011907">
    <property type="entry name" value="RNase_III"/>
</dbReference>
<dbReference type="EMBL" id="FYEH01000002">
    <property type="protein sequence ID" value="SNB61314.1"/>
    <property type="molecule type" value="Genomic_DNA"/>
</dbReference>
<comment type="function">
    <text evidence="9">Digests double-stranded RNA. Involved in the processing of primary rRNA transcript to yield the immediate precursors to the large and small rRNAs (23S and 16S). Processes some mRNAs, and tRNAs when they are encoded in the rRNA operon. Processes pre-crRNA and tracrRNA of type II CRISPR loci if present in the organism.</text>
</comment>
<feature type="domain" description="RNase III" evidence="11">
    <location>
        <begin position="2"/>
        <end position="138"/>
    </location>
</feature>
<dbReference type="Gene3D" id="1.10.1520.10">
    <property type="entry name" value="Ribonuclease III domain"/>
    <property type="match status" value="1"/>
</dbReference>
<feature type="active site" evidence="9">
    <location>
        <position position="127"/>
    </location>
</feature>
<dbReference type="GO" id="GO:0008033">
    <property type="term" value="P:tRNA processing"/>
    <property type="evidence" value="ECO:0007669"/>
    <property type="project" value="UniProtKB-KW"/>
</dbReference>
<evidence type="ECO:0000259" key="10">
    <source>
        <dbReference type="PROSITE" id="PS50137"/>
    </source>
</evidence>
<proteinExistence type="inferred from homology"/>
<dbReference type="SMART" id="SM00535">
    <property type="entry name" value="RIBOc"/>
    <property type="match status" value="1"/>
</dbReference>
<gene>
    <name evidence="9" type="primary">rnc</name>
    <name evidence="12" type="ORF">SAMN07250955_102175</name>
</gene>
<evidence type="ECO:0000256" key="3">
    <source>
        <dbReference type="ARBA" id="ARBA00022552"/>
    </source>
</evidence>
<keyword evidence="9" id="KW-0479">Metal-binding</keyword>
<comment type="catalytic activity">
    <reaction evidence="1 9">
        <text>Endonucleolytic cleavage to 5'-phosphomonoester.</text>
        <dbReference type="EC" id="3.1.26.3"/>
    </reaction>
</comment>
<comment type="subunit">
    <text evidence="9">Homodimer.</text>
</comment>
<comment type="similarity">
    <text evidence="2">Belongs to the ribonuclease III family.</text>
</comment>
<keyword evidence="9" id="KW-0460">Magnesium</keyword>
<dbReference type="EC" id="3.1.26.3" evidence="9"/>
<dbReference type="Proteomes" id="UP000197065">
    <property type="component" value="Unassembled WGS sequence"/>
</dbReference>
<comment type="subcellular location">
    <subcellularLocation>
        <location evidence="9">Cytoplasm</location>
    </subcellularLocation>
</comment>
<keyword evidence="13" id="KW-1185">Reference proteome</keyword>
<keyword evidence="9" id="KW-0699">rRNA-binding</keyword>
<dbReference type="RefSeq" id="WP_088560039.1">
    <property type="nucleotide sequence ID" value="NZ_FYEH01000002.1"/>
</dbReference>
<dbReference type="AlphaFoldDB" id="A0A212QPV1"/>
<evidence type="ECO:0000256" key="5">
    <source>
        <dbReference type="ARBA" id="ARBA00022722"/>
    </source>
</evidence>
<dbReference type="PROSITE" id="PS00517">
    <property type="entry name" value="RNASE_3_1"/>
    <property type="match status" value="1"/>
</dbReference>
<dbReference type="PROSITE" id="PS50142">
    <property type="entry name" value="RNASE_3_2"/>
    <property type="match status" value="1"/>
</dbReference>
<feature type="binding site" evidence="9">
    <location>
        <position position="127"/>
    </location>
    <ligand>
        <name>Mg(2+)</name>
        <dbReference type="ChEBI" id="CHEBI:18420"/>
    </ligand>
</feature>
<keyword evidence="7 9" id="KW-0378">Hydrolase</keyword>
<feature type="domain" description="DRBM" evidence="10">
    <location>
        <begin position="163"/>
        <end position="232"/>
    </location>
</feature>
<feature type="binding site" evidence="9">
    <location>
        <position position="51"/>
    </location>
    <ligand>
        <name>Mg(2+)</name>
        <dbReference type="ChEBI" id="CHEBI:18420"/>
    </ligand>
</feature>
<dbReference type="OrthoDB" id="9805026at2"/>
<dbReference type="FunFam" id="1.10.1520.10:FF:000001">
    <property type="entry name" value="Ribonuclease 3"/>
    <property type="match status" value="1"/>
</dbReference>
<dbReference type="CDD" id="cd00593">
    <property type="entry name" value="RIBOc"/>
    <property type="match status" value="1"/>
</dbReference>
<evidence type="ECO:0000256" key="1">
    <source>
        <dbReference type="ARBA" id="ARBA00000109"/>
    </source>
</evidence>
<dbReference type="SMART" id="SM00358">
    <property type="entry name" value="DSRM"/>
    <property type="match status" value="1"/>
</dbReference>
<dbReference type="PANTHER" id="PTHR11207:SF0">
    <property type="entry name" value="RIBONUCLEASE 3"/>
    <property type="match status" value="1"/>
</dbReference>
<evidence type="ECO:0000313" key="13">
    <source>
        <dbReference type="Proteomes" id="UP000197065"/>
    </source>
</evidence>
<dbReference type="GO" id="GO:0046872">
    <property type="term" value="F:metal ion binding"/>
    <property type="evidence" value="ECO:0007669"/>
    <property type="project" value="UniProtKB-KW"/>
</dbReference>
<dbReference type="Pfam" id="PF00035">
    <property type="entry name" value="dsrm"/>
    <property type="match status" value="1"/>
</dbReference>
<dbReference type="GO" id="GO:0005737">
    <property type="term" value="C:cytoplasm"/>
    <property type="evidence" value="ECO:0007669"/>
    <property type="project" value="UniProtKB-SubCell"/>
</dbReference>
<feature type="binding site" evidence="9">
    <location>
        <position position="124"/>
    </location>
    <ligand>
        <name>Mg(2+)</name>
        <dbReference type="ChEBI" id="CHEBI:18420"/>
    </ligand>
</feature>
<evidence type="ECO:0000259" key="11">
    <source>
        <dbReference type="PROSITE" id="PS50142"/>
    </source>
</evidence>
<sequence>MSQEIETIIGYRFSDRDLLRAALTHASSAGRERRAGRGQSKSATGNNQRLEFLGDRVLGLIIAEILLSQYPKASEGALTSRSQVLVSTVTLAEIATELNLGRWLVTDGSLTSGSAQFSHKMQADLCEALIGAIYTDGGIEAARRFILSHWEKRVAAMADPPRDPKMALQEWALERGMDLPSYTVLETQGPAHAPLFRIRVKVGSERPATAEGSSKRRAEQAAAQKLIDHLTEAANQKAKNA</sequence>
<dbReference type="InterPro" id="IPR014720">
    <property type="entry name" value="dsRBD_dom"/>
</dbReference>
<dbReference type="PANTHER" id="PTHR11207">
    <property type="entry name" value="RIBONUCLEASE III"/>
    <property type="match status" value="1"/>
</dbReference>
<dbReference type="InterPro" id="IPR036389">
    <property type="entry name" value="RNase_III_sf"/>
</dbReference>
<protein>
    <recommendedName>
        <fullName evidence="9">Ribonuclease 3</fullName>
        <ecNumber evidence="9">3.1.26.3</ecNumber>
    </recommendedName>
    <alternativeName>
        <fullName evidence="9">Ribonuclease III</fullName>
        <shortName evidence="9">RNase III</shortName>
    </alternativeName>
</protein>
<dbReference type="CDD" id="cd10845">
    <property type="entry name" value="DSRM_RNAse_III_family"/>
    <property type="match status" value="1"/>
</dbReference>
<dbReference type="GO" id="GO:0019843">
    <property type="term" value="F:rRNA binding"/>
    <property type="evidence" value="ECO:0007669"/>
    <property type="project" value="UniProtKB-KW"/>
</dbReference>